<dbReference type="GO" id="GO:1990716">
    <property type="term" value="C:axonemal central apparatus"/>
    <property type="evidence" value="ECO:0007669"/>
    <property type="project" value="TreeGrafter"/>
</dbReference>
<sequence length="397" mass="44597">KKKNYNLIFYLCVFAASFLHNVSFRDLKVACFTPRQLAHATEVFEVVACLMYDCLDWRRQHRLYLSNMKIIHIPHLTTDRVAEKPTICPMASTKQNTPSGPDVNMCYYNDLLSDLPEELITVPVILQCMLDQVVAAESALVPPSEAEPRADGLDPDIAGHLLSMFDSLALLEKEKKSLDNVFLSQSKEDPEEPAEVPAGGPHLLNHHDKMGQIACRSKVNSLDPVMIEEEMLQKLPLAELLHFTQPSLEQDSRRLAQIHELMYHCTDDSLAWEDVGRAFKLFTLENLQLSGVDDLGQLEGSGKSLGGDCVIPWDNPARFAQEMLKLASVKKMYRQAAMCHMTNSFNPPDLDHYLCASTTIKSTVSNTSPFQTLTQHQPQHLTLSSIHPTSTPHLIKH</sequence>
<dbReference type="Proteomes" id="UP000694569">
    <property type="component" value="Unplaced"/>
</dbReference>
<feature type="compositionally biased region" description="Polar residues" evidence="1">
    <location>
        <begin position="384"/>
        <end position="397"/>
    </location>
</feature>
<evidence type="ECO:0000313" key="3">
    <source>
        <dbReference type="Proteomes" id="UP000694569"/>
    </source>
</evidence>
<dbReference type="GeneTree" id="ENSGT00390000013693"/>
<dbReference type="GO" id="GO:0003351">
    <property type="term" value="P:epithelial cilium movement involved in extracellular fluid movement"/>
    <property type="evidence" value="ECO:0007669"/>
    <property type="project" value="TreeGrafter"/>
</dbReference>
<dbReference type="PANTHER" id="PTHR21963">
    <property type="entry name" value="PF6"/>
    <property type="match status" value="1"/>
</dbReference>
<evidence type="ECO:0000313" key="2">
    <source>
        <dbReference type="Ensembl" id="ENSLLEP00000016625.1"/>
    </source>
</evidence>
<dbReference type="PANTHER" id="PTHR21963:SF1">
    <property type="entry name" value="SPERM-ASSOCIATED ANTIGEN 17"/>
    <property type="match status" value="1"/>
</dbReference>
<reference evidence="2" key="2">
    <citation type="submission" date="2025-09" db="UniProtKB">
        <authorList>
            <consortium name="Ensembl"/>
        </authorList>
    </citation>
    <scope>IDENTIFICATION</scope>
</reference>
<dbReference type="AlphaFoldDB" id="A0A8C5MMZ7"/>
<organism evidence="2 3">
    <name type="scientific">Leptobrachium leishanense</name>
    <name type="common">Leishan spiny toad</name>
    <dbReference type="NCBI Taxonomy" id="445787"/>
    <lineage>
        <taxon>Eukaryota</taxon>
        <taxon>Metazoa</taxon>
        <taxon>Chordata</taxon>
        <taxon>Craniata</taxon>
        <taxon>Vertebrata</taxon>
        <taxon>Euteleostomi</taxon>
        <taxon>Amphibia</taxon>
        <taxon>Batrachia</taxon>
        <taxon>Anura</taxon>
        <taxon>Pelobatoidea</taxon>
        <taxon>Megophryidae</taxon>
        <taxon>Leptobrachium</taxon>
    </lineage>
</organism>
<feature type="region of interest" description="Disordered" evidence="1">
    <location>
        <begin position="378"/>
        <end position="397"/>
    </location>
</feature>
<dbReference type="GO" id="GO:1904158">
    <property type="term" value="P:axonemal central apparatus assembly"/>
    <property type="evidence" value="ECO:0007669"/>
    <property type="project" value="TreeGrafter"/>
</dbReference>
<keyword evidence="3" id="KW-1185">Reference proteome</keyword>
<proteinExistence type="predicted"/>
<dbReference type="Ensembl" id="ENSLLET00000017257.1">
    <property type="protein sequence ID" value="ENSLLEP00000016625.1"/>
    <property type="gene ID" value="ENSLLEG00000010244.1"/>
</dbReference>
<reference evidence="2" key="1">
    <citation type="submission" date="2025-08" db="UniProtKB">
        <authorList>
            <consortium name="Ensembl"/>
        </authorList>
    </citation>
    <scope>IDENTIFICATION</scope>
</reference>
<protein>
    <submittedName>
        <fullName evidence="2">Uncharacterized protein</fullName>
    </submittedName>
</protein>
<dbReference type="InterPro" id="IPR026173">
    <property type="entry name" value="SPAG17"/>
</dbReference>
<dbReference type="GO" id="GO:0005576">
    <property type="term" value="C:extracellular region"/>
    <property type="evidence" value="ECO:0007669"/>
    <property type="project" value="GOC"/>
</dbReference>
<accession>A0A8C5MMZ7</accession>
<name>A0A8C5MMZ7_9ANUR</name>
<evidence type="ECO:0000256" key="1">
    <source>
        <dbReference type="SAM" id="MobiDB-lite"/>
    </source>
</evidence>